<proteinExistence type="predicted"/>
<feature type="transmembrane region" description="Helical" evidence="1">
    <location>
        <begin position="12"/>
        <end position="32"/>
    </location>
</feature>
<evidence type="ECO:0000256" key="1">
    <source>
        <dbReference type="SAM" id="Phobius"/>
    </source>
</evidence>
<dbReference type="KEGG" id="sshi:J5U23_01663"/>
<name>A0A8F5BP57_SACSH</name>
<dbReference type="Proteomes" id="UP000694018">
    <property type="component" value="Chromosome"/>
</dbReference>
<dbReference type="EMBL" id="CP077717">
    <property type="protein sequence ID" value="QXJ28794.1"/>
    <property type="molecule type" value="Genomic_DNA"/>
</dbReference>
<protein>
    <submittedName>
        <fullName evidence="2">Uncharacterized protein</fullName>
    </submittedName>
</protein>
<dbReference type="AlphaFoldDB" id="A0A8F5BP57"/>
<organism evidence="2 3">
    <name type="scientific">Saccharolobus shibatae (strain ATCC 51178 / DSM 5389 / JCM 8931 / NBRC 15437 / B12)</name>
    <name type="common">Sulfolobus shibatae</name>
    <dbReference type="NCBI Taxonomy" id="523848"/>
    <lineage>
        <taxon>Archaea</taxon>
        <taxon>Thermoproteota</taxon>
        <taxon>Thermoprotei</taxon>
        <taxon>Sulfolobales</taxon>
        <taxon>Sulfolobaceae</taxon>
        <taxon>Saccharolobus</taxon>
    </lineage>
</organism>
<keyword evidence="1" id="KW-1133">Transmembrane helix</keyword>
<evidence type="ECO:0000313" key="3">
    <source>
        <dbReference type="Proteomes" id="UP000694018"/>
    </source>
</evidence>
<sequence>MELSIPSRINQALTLAANGTSAVTFQFLLGLIELTKLRDDIKYLSFNSF</sequence>
<accession>A0A8F5BP57</accession>
<keyword evidence="1" id="KW-0472">Membrane</keyword>
<gene>
    <name evidence="2" type="ORF">J5U23_01663</name>
</gene>
<reference evidence="2" key="1">
    <citation type="journal article" date="2021" name="Environ. Microbiol.">
        <title>New insights into the diversity and evolution of the archaeal mobilome from three complete genomes of Saccharolobus shibatae.</title>
        <authorList>
            <person name="Medvedeva S."/>
            <person name="Brandt D."/>
            <person name="Cvirkaite-Krupovic V."/>
            <person name="Liu Y."/>
            <person name="Severinov K."/>
            <person name="Ishino S."/>
            <person name="Ishino Y."/>
            <person name="Prangishvili D."/>
            <person name="Kalinowski J."/>
            <person name="Krupovic M."/>
        </authorList>
    </citation>
    <scope>NUCLEOTIDE SEQUENCE</scope>
    <source>
        <strain evidence="2">B12</strain>
    </source>
</reference>
<keyword evidence="1" id="KW-0812">Transmembrane</keyword>
<evidence type="ECO:0000313" key="2">
    <source>
        <dbReference type="EMBL" id="QXJ28794.1"/>
    </source>
</evidence>